<dbReference type="RefSeq" id="WP_349169813.1">
    <property type="nucleotide sequence ID" value="NZ_JBBMFO010000001.1"/>
</dbReference>
<proteinExistence type="predicted"/>
<name>A0ABV1CF09_9FIRM</name>
<comment type="caution">
    <text evidence="1">The sequence shown here is derived from an EMBL/GenBank/DDBJ whole genome shotgun (WGS) entry which is preliminary data.</text>
</comment>
<evidence type="ECO:0000313" key="1">
    <source>
        <dbReference type="EMBL" id="MEQ2400137.1"/>
    </source>
</evidence>
<protein>
    <recommendedName>
        <fullName evidence="3">Phage DNA packaging protein Nu1</fullName>
    </recommendedName>
</protein>
<sequence>MSKRIADLSNTVVTAQVIGQIIGVTDRRVRQLAQEGVIPKLKNGSYDLVPTINAYIRSIKIGNEAEDNSDKASLDKEKLLHERAKRQKAELILGEMRGDLHDAKIVEEVMTDMLSNFRSKLLSIPSKTAPILLGIDDIPELQEILEEKISEALTELSDYDPVKFRSDKYIEEAEEDEQDGKAIPGDK</sequence>
<dbReference type="EMBL" id="JBBMFO010000001">
    <property type="protein sequence ID" value="MEQ2400137.1"/>
    <property type="molecule type" value="Genomic_DNA"/>
</dbReference>
<organism evidence="1 2">
    <name type="scientific">Peptoniphilus hominis</name>
    <name type="common">ex Hitch et al. 2025</name>
    <dbReference type="NCBI Taxonomy" id="3133174"/>
    <lineage>
        <taxon>Bacteria</taxon>
        <taxon>Bacillati</taxon>
        <taxon>Bacillota</taxon>
        <taxon>Tissierellia</taxon>
        <taxon>Tissierellales</taxon>
        <taxon>Peptoniphilaceae</taxon>
        <taxon>Peptoniphilus</taxon>
    </lineage>
</organism>
<reference evidence="1 2" key="1">
    <citation type="submission" date="2024-03" db="EMBL/GenBank/DDBJ databases">
        <title>Human intestinal bacterial collection.</title>
        <authorList>
            <person name="Pauvert C."/>
            <person name="Hitch T.C.A."/>
            <person name="Clavel T."/>
        </authorList>
    </citation>
    <scope>NUCLEOTIDE SEQUENCE [LARGE SCALE GENOMIC DNA]</scope>
    <source>
        <strain evidence="1 2">CLA-SR-H025</strain>
    </source>
</reference>
<evidence type="ECO:0000313" key="2">
    <source>
        <dbReference type="Proteomes" id="UP001447979"/>
    </source>
</evidence>
<evidence type="ECO:0008006" key="3">
    <source>
        <dbReference type="Google" id="ProtNLM"/>
    </source>
</evidence>
<accession>A0ABV1CF09</accession>
<gene>
    <name evidence="1" type="ORF">WMO19_00810</name>
</gene>
<keyword evidence="2" id="KW-1185">Reference proteome</keyword>
<dbReference type="Proteomes" id="UP001447979">
    <property type="component" value="Unassembled WGS sequence"/>
</dbReference>